<evidence type="ECO:0000313" key="2">
    <source>
        <dbReference type="EMBL" id="RHC38906.1"/>
    </source>
</evidence>
<dbReference type="EMBL" id="QSHU01000011">
    <property type="protein sequence ID" value="RHC38906.1"/>
    <property type="molecule type" value="Genomic_DNA"/>
</dbReference>
<evidence type="ECO:0000313" key="3">
    <source>
        <dbReference type="Proteomes" id="UP000286104"/>
    </source>
</evidence>
<dbReference type="GO" id="GO:0016740">
    <property type="term" value="F:transferase activity"/>
    <property type="evidence" value="ECO:0007669"/>
    <property type="project" value="UniProtKB-KW"/>
</dbReference>
<comment type="caution">
    <text evidence="2">The sequence shown here is derived from an EMBL/GenBank/DDBJ whole genome shotgun (WGS) entry which is preliminary data.</text>
</comment>
<gene>
    <name evidence="2" type="ORF">DW848_09085</name>
</gene>
<proteinExistence type="predicted"/>
<protein>
    <submittedName>
        <fullName evidence="2">Polysaccharide pyruvyl transferase family protein</fullName>
    </submittedName>
</protein>
<organism evidence="2 3">
    <name type="scientific">Agathobacter rectalis</name>
    <dbReference type="NCBI Taxonomy" id="39491"/>
    <lineage>
        <taxon>Bacteria</taxon>
        <taxon>Bacillati</taxon>
        <taxon>Bacillota</taxon>
        <taxon>Clostridia</taxon>
        <taxon>Lachnospirales</taxon>
        <taxon>Lachnospiraceae</taxon>
        <taxon>Agathobacter</taxon>
    </lineage>
</organism>
<dbReference type="Pfam" id="PF04230">
    <property type="entry name" value="PS_pyruv_trans"/>
    <property type="match status" value="1"/>
</dbReference>
<dbReference type="Proteomes" id="UP000286104">
    <property type="component" value="Unassembled WGS sequence"/>
</dbReference>
<sequence>MRIGIITFHAANNYGAVIQSYALQEYIRTVEQECEIIDFNSKSQQDFNSLYPKRNGFKSIVKNIFMVQYDSKRRLRIKRFDEFRKNCLILSDTCYGKKELKELNKRFDLFIAGSDQIWNTTKKADVNNAYFLSFVDDKKIKVAYAVSLGNATVEDLLPYKKYIMSFSNISCREKSASDIIESIIDKKVATTLDPTLLVKNDIWNNLVKNIKVPYSDYILYYSLDGFDMRKRNIDILKVLSKRLNKKVIALTPEWPKKDFVNVIDAGPIEFLALIKNADLICTNSFHGTALSISMEKDFYVLEKYDGIDDRKHGILEQLGLLDRMISEDVAINKMEINSIDYKKVNGLLDKKRKDSTKYLSLALG</sequence>
<name>A0A414A0K0_9FIRM</name>
<feature type="domain" description="Polysaccharide pyruvyl transferase" evidence="1">
    <location>
        <begin position="13"/>
        <end position="301"/>
    </location>
</feature>
<keyword evidence="2" id="KW-0808">Transferase</keyword>
<dbReference type="AlphaFoldDB" id="A0A414A0K0"/>
<evidence type="ECO:0000259" key="1">
    <source>
        <dbReference type="Pfam" id="PF04230"/>
    </source>
</evidence>
<accession>A0A414A0K0</accession>
<dbReference type="InterPro" id="IPR007345">
    <property type="entry name" value="Polysacch_pyruvyl_Trfase"/>
</dbReference>
<reference evidence="2 3" key="1">
    <citation type="submission" date="2018-08" db="EMBL/GenBank/DDBJ databases">
        <title>A genome reference for cultivated species of the human gut microbiota.</title>
        <authorList>
            <person name="Zou Y."/>
            <person name="Xue W."/>
            <person name="Luo G."/>
        </authorList>
    </citation>
    <scope>NUCLEOTIDE SEQUENCE [LARGE SCALE GENOMIC DNA]</scope>
    <source>
        <strain evidence="2 3">AM36-3AA</strain>
    </source>
</reference>
<dbReference type="RefSeq" id="WP_118390112.1">
    <property type="nucleotide sequence ID" value="NZ_QSHU01000011.1"/>
</dbReference>